<dbReference type="InterPro" id="IPR003165">
    <property type="entry name" value="Piwi"/>
</dbReference>
<sequence>MYSAPRNHRGRGRGGGGSDRGRGGGGVGAGRFSGNYGSYRGGRGGDGDGGFSGHIGQAGGRGGCSPYGGRGGGGGGGDGGRGGGGGNYSSYGGRGGGDGGRGGRGNYSYGGRGGGGGRGYGGDGGGWGRGRGGSWRSDLHQASSSSGVERMLEQLSLKPEDQLIRFSSRPPPGTIGEKFLVKTNHFQVEIDSSLKEFFHYNVSIKPEVLFSKDYGVIMEELRNLYLETDMNGEPLAYDGRKSFYTRNRLPFVCKEFGFSVRNKQYVVAISLVAVIDLKKFWQFLNGKDVELPQAVIQALDVVLRQTPSFKYTQVRRSFVSTDFGTSQLGDGLVALRGFYQSLRPTQLGLTVNIDVMAAAFIEEIRVIDFVKQILWRERDTRDLPLSDVERLKIKRALRGVRIEVTHRGNTRRTYSISGLSSMPASEETFSDHESGSNKHIVSYFEEKYGVGLSYKALPCLKVGNKGDISLPMEVCKIVGGQRYKKKLNKPQTANMLKVNNLCPGAREEKILKIVSQNNYTEDLYCSNFGIKISKSLTVVQARKLPAPQLKYHDSGNENVCQPRGGQWNMQNKKMFRGGTINTWVCINFERDISDSHASSFCSKLGGVCNDYRLLYNRSSVLPPTRAVPEQVEWALNALYGDAMRRLKPRNQQLDLIIVILPDNNGSLYGEVKRICDTKLGVMSQCFLAATVKNMKIGTLTIASEKINIKAGGRNVVLEDALLQCVPLVSDKPTIIFGADVTHPSQGNDTSPSIAAVVASLDWKLLGKYAPELSAQAARQERIEDMFVMCKAHFLSFHEENHQKPERIIFFRDGVSEGQIEDVLQHELKEIQRAWMSTFNESSSPPITFVMVQKRHHTRFLQGENNFNFYDKNGNVLPGTVVDTGICHPVLRDFYLNSHAGIQGTNRPAHYHVLHDDNNFTEDQIQTLCNNLCYTFERCNRAVSYVAPAYYAHLLAYRARHYLGVDSSSDGSAAAEHGESSTDHQLKPLPRFHANLKNRMFYI</sequence>
<feature type="compositionally biased region" description="Gly residues" evidence="3">
    <location>
        <begin position="13"/>
        <end position="29"/>
    </location>
</feature>
<dbReference type="InterPro" id="IPR045246">
    <property type="entry name" value="Piwi_ago-like"/>
</dbReference>
<feature type="domain" description="Piwi" evidence="5">
    <location>
        <begin position="655"/>
        <end position="963"/>
    </location>
</feature>
<reference evidence="6 7" key="1">
    <citation type="submission" date="2024-01" db="EMBL/GenBank/DDBJ databases">
        <title>Genome assemblies of Stephania.</title>
        <authorList>
            <person name="Yang L."/>
        </authorList>
    </citation>
    <scope>NUCLEOTIDE SEQUENCE [LARGE SCALE GENOMIC DNA]</scope>
    <source>
        <strain evidence="6">JXDWG</strain>
        <tissue evidence="6">Leaf</tissue>
    </source>
</reference>
<dbReference type="EMBL" id="JBBNAG010000007">
    <property type="protein sequence ID" value="KAK9118007.1"/>
    <property type="molecule type" value="Genomic_DNA"/>
</dbReference>
<evidence type="ECO:0000256" key="2">
    <source>
        <dbReference type="ARBA" id="ARBA00023158"/>
    </source>
</evidence>
<dbReference type="PANTHER" id="PTHR22891">
    <property type="entry name" value="EUKARYOTIC TRANSLATION INITIATION FACTOR 2C"/>
    <property type="match status" value="1"/>
</dbReference>
<proteinExistence type="inferred from homology"/>
<dbReference type="Gene3D" id="3.40.50.2300">
    <property type="match status" value="1"/>
</dbReference>
<dbReference type="Proteomes" id="UP001419268">
    <property type="component" value="Unassembled WGS sequence"/>
</dbReference>
<evidence type="ECO:0000259" key="5">
    <source>
        <dbReference type="PROSITE" id="PS50822"/>
    </source>
</evidence>
<dbReference type="Pfam" id="PF16487">
    <property type="entry name" value="ArgoMid"/>
    <property type="match status" value="1"/>
</dbReference>
<dbReference type="Gene3D" id="2.170.260.10">
    <property type="entry name" value="paz domain"/>
    <property type="match status" value="1"/>
</dbReference>
<comment type="caution">
    <text evidence="6">The sequence shown here is derived from an EMBL/GenBank/DDBJ whole genome shotgun (WGS) entry which is preliminary data.</text>
</comment>
<comment type="similarity">
    <text evidence="1">Belongs to the argonaute family. Ago subfamily.</text>
</comment>
<dbReference type="CDD" id="cd02846">
    <property type="entry name" value="PAZ_argonaute_like"/>
    <property type="match status" value="1"/>
</dbReference>
<dbReference type="SMART" id="SM01163">
    <property type="entry name" value="DUF1785"/>
    <property type="match status" value="1"/>
</dbReference>
<feature type="domain" description="PAZ" evidence="4">
    <location>
        <begin position="365"/>
        <end position="479"/>
    </location>
</feature>
<dbReference type="InterPro" id="IPR032472">
    <property type="entry name" value="ArgoL2"/>
</dbReference>
<dbReference type="SMART" id="SM00950">
    <property type="entry name" value="Piwi"/>
    <property type="match status" value="1"/>
</dbReference>
<keyword evidence="2" id="KW-0943">RNA-mediated gene silencing</keyword>
<feature type="region of interest" description="Disordered" evidence="3">
    <location>
        <begin position="1"/>
        <end position="29"/>
    </location>
</feature>
<dbReference type="SUPFAM" id="SSF53098">
    <property type="entry name" value="Ribonuclease H-like"/>
    <property type="match status" value="1"/>
</dbReference>
<dbReference type="InterPro" id="IPR012337">
    <property type="entry name" value="RNaseH-like_sf"/>
</dbReference>
<protein>
    <submittedName>
        <fullName evidence="6">Uncharacterized protein</fullName>
    </submittedName>
</protein>
<organism evidence="6 7">
    <name type="scientific">Stephania cephalantha</name>
    <dbReference type="NCBI Taxonomy" id="152367"/>
    <lineage>
        <taxon>Eukaryota</taxon>
        <taxon>Viridiplantae</taxon>
        <taxon>Streptophyta</taxon>
        <taxon>Embryophyta</taxon>
        <taxon>Tracheophyta</taxon>
        <taxon>Spermatophyta</taxon>
        <taxon>Magnoliopsida</taxon>
        <taxon>Ranunculales</taxon>
        <taxon>Menispermaceae</taxon>
        <taxon>Menispermoideae</taxon>
        <taxon>Cissampelideae</taxon>
        <taxon>Stephania</taxon>
    </lineage>
</organism>
<dbReference type="GO" id="GO:0003723">
    <property type="term" value="F:RNA binding"/>
    <property type="evidence" value="ECO:0007669"/>
    <property type="project" value="InterPro"/>
</dbReference>
<dbReference type="Pfam" id="PF02171">
    <property type="entry name" value="Piwi"/>
    <property type="match status" value="1"/>
</dbReference>
<dbReference type="AlphaFoldDB" id="A0AAP0INX1"/>
<dbReference type="CDD" id="cd04657">
    <property type="entry name" value="Piwi_ago-like"/>
    <property type="match status" value="1"/>
</dbReference>
<dbReference type="SUPFAM" id="SSF101690">
    <property type="entry name" value="PAZ domain"/>
    <property type="match status" value="1"/>
</dbReference>
<dbReference type="InterPro" id="IPR032474">
    <property type="entry name" value="Argonaute_N"/>
</dbReference>
<dbReference type="InterPro" id="IPR032473">
    <property type="entry name" value="Argonaute_Mid_dom"/>
</dbReference>
<keyword evidence="7" id="KW-1185">Reference proteome</keyword>
<evidence type="ECO:0000256" key="1">
    <source>
        <dbReference type="ARBA" id="ARBA00008201"/>
    </source>
</evidence>
<evidence type="ECO:0000256" key="3">
    <source>
        <dbReference type="SAM" id="MobiDB-lite"/>
    </source>
</evidence>
<feature type="compositionally biased region" description="Basic residues" evidence="3">
    <location>
        <begin position="1"/>
        <end position="12"/>
    </location>
</feature>
<dbReference type="PROSITE" id="PS50821">
    <property type="entry name" value="PAZ"/>
    <property type="match status" value="1"/>
</dbReference>
<dbReference type="PROSITE" id="PS50822">
    <property type="entry name" value="PIWI"/>
    <property type="match status" value="1"/>
</dbReference>
<name>A0AAP0INX1_9MAGN</name>
<evidence type="ECO:0000313" key="7">
    <source>
        <dbReference type="Proteomes" id="UP001419268"/>
    </source>
</evidence>
<evidence type="ECO:0000313" key="6">
    <source>
        <dbReference type="EMBL" id="KAK9118007.1"/>
    </source>
</evidence>
<dbReference type="Pfam" id="PF16488">
    <property type="entry name" value="ArgoL2"/>
    <property type="match status" value="1"/>
</dbReference>
<dbReference type="InterPro" id="IPR036085">
    <property type="entry name" value="PAZ_dom_sf"/>
</dbReference>
<dbReference type="Pfam" id="PF16486">
    <property type="entry name" value="ArgoN"/>
    <property type="match status" value="1"/>
</dbReference>
<dbReference type="Gene3D" id="3.30.420.10">
    <property type="entry name" value="Ribonuclease H-like superfamily/Ribonuclease H"/>
    <property type="match status" value="1"/>
</dbReference>
<dbReference type="Pfam" id="PF02170">
    <property type="entry name" value="PAZ"/>
    <property type="match status" value="1"/>
</dbReference>
<dbReference type="InterPro" id="IPR036397">
    <property type="entry name" value="RNaseH_sf"/>
</dbReference>
<dbReference type="GO" id="GO:0031047">
    <property type="term" value="P:regulatory ncRNA-mediated gene silencing"/>
    <property type="evidence" value="ECO:0007669"/>
    <property type="project" value="UniProtKB-KW"/>
</dbReference>
<dbReference type="InterPro" id="IPR003100">
    <property type="entry name" value="PAZ_dom"/>
</dbReference>
<dbReference type="SMART" id="SM00949">
    <property type="entry name" value="PAZ"/>
    <property type="match status" value="1"/>
</dbReference>
<dbReference type="InterPro" id="IPR014811">
    <property type="entry name" value="ArgoL1"/>
</dbReference>
<gene>
    <name evidence="6" type="ORF">Scep_016100</name>
</gene>
<evidence type="ECO:0000259" key="4">
    <source>
        <dbReference type="PROSITE" id="PS50821"/>
    </source>
</evidence>
<accession>A0AAP0INX1</accession>
<dbReference type="Pfam" id="PF08699">
    <property type="entry name" value="ArgoL1"/>
    <property type="match status" value="1"/>
</dbReference>